<proteinExistence type="predicted"/>
<keyword evidence="2" id="KW-0812">Transmembrane</keyword>
<dbReference type="AlphaFoldDB" id="A0A8S1F986"/>
<evidence type="ECO:0008006" key="6">
    <source>
        <dbReference type="Google" id="ProtNLM"/>
    </source>
</evidence>
<comment type="caution">
    <text evidence="4">The sequence shown here is derived from an EMBL/GenBank/DDBJ whole genome shotgun (WGS) entry which is preliminary data.</text>
</comment>
<keyword evidence="3" id="KW-0732">Signal</keyword>
<dbReference type="OrthoDB" id="5875488at2759"/>
<evidence type="ECO:0000256" key="1">
    <source>
        <dbReference type="SAM" id="MobiDB-lite"/>
    </source>
</evidence>
<evidence type="ECO:0000313" key="4">
    <source>
        <dbReference type="EMBL" id="CAB3407520.1"/>
    </source>
</evidence>
<keyword evidence="2" id="KW-1133">Transmembrane helix</keyword>
<evidence type="ECO:0000256" key="2">
    <source>
        <dbReference type="SAM" id="Phobius"/>
    </source>
</evidence>
<evidence type="ECO:0000256" key="3">
    <source>
        <dbReference type="SAM" id="SignalP"/>
    </source>
</evidence>
<feature type="compositionally biased region" description="Basic and acidic residues" evidence="1">
    <location>
        <begin position="207"/>
        <end position="226"/>
    </location>
</feature>
<name>A0A8S1F986_9PELO</name>
<dbReference type="EMBL" id="CADEPM010000006">
    <property type="protein sequence ID" value="CAB3407520.1"/>
    <property type="molecule type" value="Genomic_DNA"/>
</dbReference>
<feature type="compositionally biased region" description="Low complexity" evidence="1">
    <location>
        <begin position="281"/>
        <end position="319"/>
    </location>
</feature>
<feature type="chain" id="PRO_5035797335" description="Chondroitin proteoglycan 4 domain-containing protein" evidence="3">
    <location>
        <begin position="19"/>
        <end position="582"/>
    </location>
</feature>
<feature type="signal peptide" evidence="3">
    <location>
        <begin position="1"/>
        <end position="18"/>
    </location>
</feature>
<keyword evidence="2" id="KW-0472">Membrane</keyword>
<feature type="transmembrane region" description="Helical" evidence="2">
    <location>
        <begin position="539"/>
        <end position="564"/>
    </location>
</feature>
<feature type="region of interest" description="Disordered" evidence="1">
    <location>
        <begin position="207"/>
        <end position="321"/>
    </location>
</feature>
<accession>A0A8S1F986</accession>
<sequence>MIVVPIFTVLLSLDAVRGEASACEERCTRLKQRSLQRIGYDDERLDALFERQRPLESLKDVCWRVYDNLDCMKKCPKSEAHQKFAKLARNKCKFVLQDIEPTLKCISKHHAFLTTRCSSFLNEASNLRADSDLSTTPTHEVCRFLHLNTLCLENHVNAFCKNAKPIYRRLNFRDYFLSFVLPMDDDLFDDEDLDSCQIFDFVRDADKRRDEEEERRREEARRRRIEDDDDDDDELTTIVNRLEEMEEEATSTQAWHPDEDTVAPLGDVIDTGSTPEATTGLPSEGSTPESTTELTSEGSAPESTTGLTSEGSSQSSTLSADDKAEFTSLIDELIDSAERDQTTTTITTTMASTPIDDYDDYEDVLGETPTISVVAIETRSSTETTTTAMDEMVRLTPPIDGEKLELTSVGPTTTTTTKKKLFSDDSMEETPPNFFYSSMRYDTTTRSNYVVENMDKSESNEPLEIDTTTLFGIDETSDITESPWLQGGVVIKPILKFDEIDEDSVEERERAYREKLRNLTLHEFDDDHFDENSGERLEAWIGAVLIAIVGLLIVLILVLFVSYFRSNRTETYQVQKHHLPDV</sequence>
<dbReference type="Proteomes" id="UP000494206">
    <property type="component" value="Unassembled WGS sequence"/>
</dbReference>
<protein>
    <recommendedName>
        <fullName evidence="6">Chondroitin proteoglycan 4 domain-containing protein</fullName>
    </recommendedName>
</protein>
<gene>
    <name evidence="4" type="ORF">CBOVIS_LOCUS9439</name>
</gene>
<organism evidence="4 5">
    <name type="scientific">Caenorhabditis bovis</name>
    <dbReference type="NCBI Taxonomy" id="2654633"/>
    <lineage>
        <taxon>Eukaryota</taxon>
        <taxon>Metazoa</taxon>
        <taxon>Ecdysozoa</taxon>
        <taxon>Nematoda</taxon>
        <taxon>Chromadorea</taxon>
        <taxon>Rhabditida</taxon>
        <taxon>Rhabditina</taxon>
        <taxon>Rhabditomorpha</taxon>
        <taxon>Rhabditoidea</taxon>
        <taxon>Rhabditidae</taxon>
        <taxon>Peloderinae</taxon>
        <taxon>Caenorhabditis</taxon>
    </lineage>
</organism>
<reference evidence="4 5" key="1">
    <citation type="submission" date="2020-04" db="EMBL/GenBank/DDBJ databases">
        <authorList>
            <person name="Laetsch R D."/>
            <person name="Stevens L."/>
            <person name="Kumar S."/>
            <person name="Blaxter L. M."/>
        </authorList>
    </citation>
    <scope>NUCLEOTIDE SEQUENCE [LARGE SCALE GENOMIC DNA]</scope>
</reference>
<keyword evidence="5" id="KW-1185">Reference proteome</keyword>
<evidence type="ECO:0000313" key="5">
    <source>
        <dbReference type="Proteomes" id="UP000494206"/>
    </source>
</evidence>